<dbReference type="Pfam" id="PF24827">
    <property type="entry name" value="AstE_AspA_cat"/>
    <property type="match status" value="1"/>
</dbReference>
<evidence type="ECO:0000313" key="8">
    <source>
        <dbReference type="EMBL" id="CAJ1951728.1"/>
    </source>
</evidence>
<evidence type="ECO:0008006" key="10">
    <source>
        <dbReference type="Google" id="ProtNLM"/>
    </source>
</evidence>
<dbReference type="GO" id="GO:0005829">
    <property type="term" value="C:cytosol"/>
    <property type="evidence" value="ECO:0007669"/>
    <property type="project" value="TreeGrafter"/>
</dbReference>
<dbReference type="GO" id="GO:0046872">
    <property type="term" value="F:metal ion binding"/>
    <property type="evidence" value="ECO:0007669"/>
    <property type="project" value="UniProtKB-KW"/>
</dbReference>
<dbReference type="Pfam" id="PF04952">
    <property type="entry name" value="AstE_AspA_hybrid"/>
    <property type="match status" value="1"/>
</dbReference>
<evidence type="ECO:0000256" key="1">
    <source>
        <dbReference type="ARBA" id="ARBA00001947"/>
    </source>
</evidence>
<evidence type="ECO:0000256" key="2">
    <source>
        <dbReference type="ARBA" id="ARBA00022723"/>
    </source>
</evidence>
<feature type="region of interest" description="Disordered" evidence="5">
    <location>
        <begin position="18"/>
        <end position="65"/>
    </location>
</feature>
<accession>A0AAD2JHJ4</accession>
<evidence type="ECO:0000256" key="5">
    <source>
        <dbReference type="SAM" id="MobiDB-lite"/>
    </source>
</evidence>
<sequence>MQNKRFVDTDLNRQFTYDALQDSDANNENNSWEAKRAKEINELLGPKQFDDDSESSTTGKKKKADSDVIIDLHTTTTNMGTTLIVGAGDPLMTQCAAYIRAKCGVDNVKILMHTHERQHDRPQLSSIASSYMSIEVGPVPQGVLRHDVVEKTQAALEAAFCFLDKCQCEKSNEVLQQELKEYYPNGQVPCYRSAPSQREGEMSSKIPWPCDPDNENFPSWMVHKNVQDQDFALIHKGDPLFVDLDGTVIQYDGSHGSPVRLMFINEGGYYYASSGTGISVAQLDHFHLESGELI</sequence>
<evidence type="ECO:0000259" key="7">
    <source>
        <dbReference type="Pfam" id="PF24827"/>
    </source>
</evidence>
<feature type="compositionally biased region" description="Polar residues" evidence="5">
    <location>
        <begin position="23"/>
        <end position="32"/>
    </location>
</feature>
<keyword evidence="2" id="KW-0479">Metal-binding</keyword>
<dbReference type="AlphaFoldDB" id="A0AAD2JHJ4"/>
<dbReference type="InterPro" id="IPR055438">
    <property type="entry name" value="AstE_AspA_cat"/>
</dbReference>
<dbReference type="PANTHER" id="PTHR15162">
    <property type="entry name" value="ASPARTOACYLASE"/>
    <property type="match status" value="1"/>
</dbReference>
<comment type="cofactor">
    <cofactor evidence="1">
        <name>Zn(2+)</name>
        <dbReference type="ChEBI" id="CHEBI:29105"/>
    </cofactor>
</comment>
<keyword evidence="4" id="KW-0862">Zinc</keyword>
<keyword evidence="3" id="KW-0378">Hydrolase</keyword>
<evidence type="ECO:0000256" key="3">
    <source>
        <dbReference type="ARBA" id="ARBA00022801"/>
    </source>
</evidence>
<dbReference type="GO" id="GO:0016788">
    <property type="term" value="F:hydrolase activity, acting on ester bonds"/>
    <property type="evidence" value="ECO:0007669"/>
    <property type="project" value="InterPro"/>
</dbReference>
<protein>
    <recommendedName>
        <fullName evidence="10">Aspartoacylase</fullName>
    </recommendedName>
</protein>
<dbReference type="SUPFAM" id="SSF53187">
    <property type="entry name" value="Zn-dependent exopeptidases"/>
    <property type="match status" value="1"/>
</dbReference>
<dbReference type="PANTHER" id="PTHR15162:SF7">
    <property type="entry name" value="SUCCINYLGLUTAMATE DESUCCINYLASE"/>
    <property type="match status" value="1"/>
</dbReference>
<dbReference type="InterPro" id="IPR007036">
    <property type="entry name" value="Aste_AspA_hybrid_dom"/>
</dbReference>
<keyword evidence="9" id="KW-1185">Reference proteome</keyword>
<name>A0AAD2JHJ4_9STRA</name>
<comment type="caution">
    <text evidence="8">The sequence shown here is derived from an EMBL/GenBank/DDBJ whole genome shotgun (WGS) entry which is preliminary data.</text>
</comment>
<feature type="domain" description="Succinylglutamate desuccinylase/Aspartoacylase catalytic" evidence="7">
    <location>
        <begin position="1"/>
        <end position="158"/>
    </location>
</feature>
<gene>
    <name evidence="8" type="ORF">CYCCA115_LOCUS13208</name>
</gene>
<evidence type="ECO:0000256" key="4">
    <source>
        <dbReference type="ARBA" id="ARBA00022833"/>
    </source>
</evidence>
<reference evidence="8" key="1">
    <citation type="submission" date="2023-08" db="EMBL/GenBank/DDBJ databases">
        <authorList>
            <person name="Audoor S."/>
            <person name="Bilcke G."/>
        </authorList>
    </citation>
    <scope>NUCLEOTIDE SEQUENCE</scope>
</reference>
<dbReference type="Gene3D" id="2.20.25.160">
    <property type="match status" value="1"/>
</dbReference>
<organism evidence="8 9">
    <name type="scientific">Cylindrotheca closterium</name>
    <dbReference type="NCBI Taxonomy" id="2856"/>
    <lineage>
        <taxon>Eukaryota</taxon>
        <taxon>Sar</taxon>
        <taxon>Stramenopiles</taxon>
        <taxon>Ochrophyta</taxon>
        <taxon>Bacillariophyta</taxon>
        <taxon>Bacillariophyceae</taxon>
        <taxon>Bacillariophycidae</taxon>
        <taxon>Bacillariales</taxon>
        <taxon>Bacillariaceae</taxon>
        <taxon>Cylindrotheca</taxon>
    </lineage>
</organism>
<evidence type="ECO:0000313" key="9">
    <source>
        <dbReference type="Proteomes" id="UP001295423"/>
    </source>
</evidence>
<dbReference type="Gene3D" id="3.40.630.10">
    <property type="entry name" value="Zn peptidases"/>
    <property type="match status" value="1"/>
</dbReference>
<dbReference type="InterPro" id="IPR050178">
    <property type="entry name" value="AspA/AstE_fam"/>
</dbReference>
<dbReference type="EMBL" id="CAKOGP040001792">
    <property type="protein sequence ID" value="CAJ1951728.1"/>
    <property type="molecule type" value="Genomic_DNA"/>
</dbReference>
<proteinExistence type="predicted"/>
<dbReference type="Proteomes" id="UP001295423">
    <property type="component" value="Unassembled WGS sequence"/>
</dbReference>
<feature type="domain" description="AstE/AspA barrel-sandwich hybrid" evidence="6">
    <location>
        <begin position="215"/>
        <end position="271"/>
    </location>
</feature>
<evidence type="ECO:0000259" key="6">
    <source>
        <dbReference type="Pfam" id="PF04952"/>
    </source>
</evidence>